<dbReference type="InterPro" id="IPR016032">
    <property type="entry name" value="Sig_transdc_resp-reg_C-effctor"/>
</dbReference>
<dbReference type="Gene3D" id="1.10.10.10">
    <property type="entry name" value="Winged helix-like DNA-binding domain superfamily/Winged helix DNA-binding domain"/>
    <property type="match status" value="1"/>
</dbReference>
<dbReference type="CDD" id="cd06170">
    <property type="entry name" value="LuxR_C_like"/>
    <property type="match status" value="1"/>
</dbReference>
<dbReference type="PANTHER" id="PTHR44688:SF16">
    <property type="entry name" value="DNA-BINDING TRANSCRIPTIONAL ACTIVATOR DEVR_DOSR"/>
    <property type="match status" value="1"/>
</dbReference>
<dbReference type="SUPFAM" id="SSF46894">
    <property type="entry name" value="C-terminal effector domain of the bipartite response regulators"/>
    <property type="match status" value="1"/>
</dbReference>
<dbReference type="InterPro" id="IPR036388">
    <property type="entry name" value="WH-like_DNA-bd_sf"/>
</dbReference>
<keyword evidence="4" id="KW-1133">Transmembrane helix</keyword>
<name>A0A3N0AS31_9ACTN</name>
<accession>A0A3N0AS31</accession>
<dbReference type="RefSeq" id="WP_114539090.1">
    <property type="nucleotide sequence ID" value="NZ_JAMTCE010000002.1"/>
</dbReference>
<keyword evidence="7" id="KW-1185">Reference proteome</keyword>
<keyword evidence="3" id="KW-0804">Transcription</keyword>
<evidence type="ECO:0000313" key="6">
    <source>
        <dbReference type="EMBL" id="RNL37534.1"/>
    </source>
</evidence>
<keyword evidence="2" id="KW-0238">DNA-binding</keyword>
<keyword evidence="4" id="KW-0812">Transmembrane</keyword>
<gene>
    <name evidence="6" type="ORF">DMP10_07880</name>
</gene>
<dbReference type="GO" id="GO:0003677">
    <property type="term" value="F:DNA binding"/>
    <property type="evidence" value="ECO:0007669"/>
    <property type="project" value="UniProtKB-KW"/>
</dbReference>
<reference evidence="6 7" key="1">
    <citation type="journal article" date="2019" name="Microbiol. Resour. Announc.">
        <title>Draft Genome Sequences of Type Strains of Gordonibacter faecihominis, Paraeggerthella hongkongensis, Parvibacter caecicola,Slackia equolifaciens, Slackia faecicanis, and Slackia isoflavoniconvertens.</title>
        <authorList>
            <person name="Danylec N."/>
            <person name="Stoll D.A."/>
            <person name="Dotsch A."/>
            <person name="Huch M."/>
        </authorList>
    </citation>
    <scope>NUCLEOTIDE SEQUENCE [LARGE SCALE GENOMIC DNA]</scope>
    <source>
        <strain evidence="6 7">DSM 18785</strain>
    </source>
</reference>
<feature type="transmembrane region" description="Helical" evidence="4">
    <location>
        <begin position="322"/>
        <end position="348"/>
    </location>
</feature>
<dbReference type="Pfam" id="PF00196">
    <property type="entry name" value="GerE"/>
    <property type="match status" value="1"/>
</dbReference>
<proteinExistence type="predicted"/>
<feature type="transmembrane region" description="Helical" evidence="4">
    <location>
        <begin position="289"/>
        <end position="310"/>
    </location>
</feature>
<protein>
    <submittedName>
        <fullName evidence="6">LuxR family transcriptional regulator</fullName>
    </submittedName>
</protein>
<feature type="transmembrane region" description="Helical" evidence="4">
    <location>
        <begin position="354"/>
        <end position="376"/>
    </location>
</feature>
<dbReference type="SMART" id="SM00421">
    <property type="entry name" value="HTH_LUXR"/>
    <property type="match status" value="1"/>
</dbReference>
<dbReference type="AlphaFoldDB" id="A0A3N0AS31"/>
<keyword evidence="4" id="KW-0472">Membrane</keyword>
<feature type="transmembrane region" description="Helical" evidence="4">
    <location>
        <begin position="159"/>
        <end position="178"/>
    </location>
</feature>
<keyword evidence="1" id="KW-0805">Transcription regulation</keyword>
<feature type="transmembrane region" description="Helical" evidence="4">
    <location>
        <begin position="39"/>
        <end position="64"/>
    </location>
</feature>
<dbReference type="PROSITE" id="PS50043">
    <property type="entry name" value="HTH_LUXR_2"/>
    <property type="match status" value="1"/>
</dbReference>
<dbReference type="PROSITE" id="PS00622">
    <property type="entry name" value="HTH_LUXR_1"/>
    <property type="match status" value="1"/>
</dbReference>
<dbReference type="GO" id="GO:0006355">
    <property type="term" value="P:regulation of DNA-templated transcription"/>
    <property type="evidence" value="ECO:0007669"/>
    <property type="project" value="InterPro"/>
</dbReference>
<feature type="transmembrane region" description="Helical" evidence="4">
    <location>
        <begin position="263"/>
        <end position="283"/>
    </location>
</feature>
<feature type="transmembrane region" description="Helical" evidence="4">
    <location>
        <begin position="76"/>
        <end position="96"/>
    </location>
</feature>
<evidence type="ECO:0000259" key="5">
    <source>
        <dbReference type="PROSITE" id="PS50043"/>
    </source>
</evidence>
<dbReference type="PRINTS" id="PR00038">
    <property type="entry name" value="HTHLUXR"/>
</dbReference>
<dbReference type="PANTHER" id="PTHR44688">
    <property type="entry name" value="DNA-BINDING TRANSCRIPTIONAL ACTIVATOR DEVR_DOSR"/>
    <property type="match status" value="1"/>
</dbReference>
<sequence>MADGLAKTLAGVLGFGLCKTALGVAYLTAMGSVFSNVGFISELSFMTPMLVASLATASLIVLGARRGRLSPGSLKQYPAVLALSLGFLFGGANLLPGLPEDALALVCGLLCGFSSTVLNIVWLDVLSAERDVAAPTIQIIGALIVQCVLIPLAVGVDRFWAFGAPIVAVCLSALLLAYKKRGMVFPARNILAPADSPKRRDLALAYLCVFVLVGVVGILHTAVLGSQSEHLVGDVNMWVPLAVATLVTLLMAIVALRRPHPTSVYRVCLPLLLVVLSLLPFFGDALGGLVGLIVIVCYDVCGMVFLLYIVDCSRRLDLSAYLLAGAYLGGSALSLLAGLGIGSVLRALSVDYGLSLLTLLAFAAIYPLAGVFMFGLRKIQRRSTTDADESARSGVDVREDASKCEGKHEANAFTQGSAEEIQSELRVIDDILESGVEVIAGENGLTRREREILGYLARGRSARYIAEDLVISENTVWAHVKRIYAKTGVHTKQELMSSVEQAALRKRQQ</sequence>
<evidence type="ECO:0000256" key="1">
    <source>
        <dbReference type="ARBA" id="ARBA00023015"/>
    </source>
</evidence>
<feature type="transmembrane region" description="Helical" evidence="4">
    <location>
        <begin position="237"/>
        <end position="256"/>
    </location>
</feature>
<feature type="domain" description="HTH luxR-type" evidence="5">
    <location>
        <begin position="438"/>
        <end position="503"/>
    </location>
</feature>
<dbReference type="Proteomes" id="UP000278327">
    <property type="component" value="Unassembled WGS sequence"/>
</dbReference>
<dbReference type="InterPro" id="IPR000792">
    <property type="entry name" value="Tscrpt_reg_LuxR_C"/>
</dbReference>
<evidence type="ECO:0000256" key="3">
    <source>
        <dbReference type="ARBA" id="ARBA00023163"/>
    </source>
</evidence>
<feature type="transmembrane region" description="Helical" evidence="4">
    <location>
        <begin position="203"/>
        <end position="225"/>
    </location>
</feature>
<evidence type="ECO:0000313" key="7">
    <source>
        <dbReference type="Proteomes" id="UP000278327"/>
    </source>
</evidence>
<evidence type="ECO:0000256" key="2">
    <source>
        <dbReference type="ARBA" id="ARBA00023125"/>
    </source>
</evidence>
<organism evidence="6 7">
    <name type="scientific">Adlercreutzia equolifaciens subsp. celatus DSM 18785</name>
    <dbReference type="NCBI Taxonomy" id="1121021"/>
    <lineage>
        <taxon>Bacteria</taxon>
        <taxon>Bacillati</taxon>
        <taxon>Actinomycetota</taxon>
        <taxon>Coriobacteriia</taxon>
        <taxon>Eggerthellales</taxon>
        <taxon>Eggerthellaceae</taxon>
        <taxon>Adlercreutzia</taxon>
    </lineage>
</organism>
<comment type="caution">
    <text evidence="6">The sequence shown here is derived from an EMBL/GenBank/DDBJ whole genome shotgun (WGS) entry which is preliminary data.</text>
</comment>
<feature type="transmembrane region" description="Helical" evidence="4">
    <location>
        <begin position="132"/>
        <end position="153"/>
    </location>
</feature>
<feature type="transmembrane region" description="Helical" evidence="4">
    <location>
        <begin position="102"/>
        <end position="125"/>
    </location>
</feature>
<dbReference type="EMBL" id="QICA01000012">
    <property type="protein sequence ID" value="RNL37534.1"/>
    <property type="molecule type" value="Genomic_DNA"/>
</dbReference>
<evidence type="ECO:0000256" key="4">
    <source>
        <dbReference type="SAM" id="Phobius"/>
    </source>
</evidence>